<dbReference type="EMBL" id="FMYP01000009">
    <property type="protein sequence ID" value="SDB91619.1"/>
    <property type="molecule type" value="Genomic_DNA"/>
</dbReference>
<keyword evidence="1" id="KW-0472">Membrane</keyword>
<keyword evidence="1" id="KW-1133">Transmembrane helix</keyword>
<keyword evidence="3" id="KW-1185">Reference proteome</keyword>
<evidence type="ECO:0000313" key="2">
    <source>
        <dbReference type="EMBL" id="SDB91619.1"/>
    </source>
</evidence>
<evidence type="ECO:0000256" key="1">
    <source>
        <dbReference type="SAM" id="Phobius"/>
    </source>
</evidence>
<gene>
    <name evidence="2" type="ORF">SAMN05216323_100922</name>
</gene>
<reference evidence="2 3" key="1">
    <citation type="submission" date="2016-09" db="EMBL/GenBank/DDBJ databases">
        <authorList>
            <person name="Capua I."/>
            <person name="De Benedictis P."/>
            <person name="Joannis T."/>
            <person name="Lombin L.H."/>
            <person name="Cattoli G."/>
        </authorList>
    </citation>
    <scope>NUCLEOTIDE SEQUENCE [LARGE SCALE GENOMIC DNA]</scope>
    <source>
        <strain evidence="2 3">A7P-90m</strain>
    </source>
</reference>
<proteinExistence type="predicted"/>
<protein>
    <submittedName>
        <fullName evidence="2">Uncharacterized protein</fullName>
    </submittedName>
</protein>
<keyword evidence="1" id="KW-0812">Transmembrane</keyword>
<organism evidence="2 3">
    <name type="scientific">Williamwhitmania taraxaci</name>
    <dbReference type="NCBI Taxonomy" id="1640674"/>
    <lineage>
        <taxon>Bacteria</taxon>
        <taxon>Pseudomonadati</taxon>
        <taxon>Bacteroidota</taxon>
        <taxon>Bacteroidia</taxon>
        <taxon>Bacteroidales</taxon>
        <taxon>Williamwhitmaniaceae</taxon>
        <taxon>Williamwhitmania</taxon>
    </lineage>
</organism>
<dbReference type="AlphaFoldDB" id="A0A1G6HBF6"/>
<accession>A0A1G6HBF6</accession>
<feature type="transmembrane region" description="Helical" evidence="1">
    <location>
        <begin position="33"/>
        <end position="58"/>
    </location>
</feature>
<evidence type="ECO:0000313" key="3">
    <source>
        <dbReference type="Proteomes" id="UP000199452"/>
    </source>
</evidence>
<dbReference type="Proteomes" id="UP000199452">
    <property type="component" value="Unassembled WGS sequence"/>
</dbReference>
<name>A0A1G6HBF6_9BACT</name>
<sequence length="65" mass="7542">MKKRLQILILSFYASGLLIKSLSSIYRDEMSKMILGFCEGISLVFILLGFAYMCWCLAKNRTHFQ</sequence>